<feature type="transmembrane region" description="Helical" evidence="1">
    <location>
        <begin position="120"/>
        <end position="138"/>
    </location>
</feature>
<dbReference type="EMBL" id="SGXE01000002">
    <property type="protein sequence ID" value="RZS93070.1"/>
    <property type="molecule type" value="Genomic_DNA"/>
</dbReference>
<protein>
    <submittedName>
        <fullName evidence="2">Uncharacterized protein</fullName>
    </submittedName>
</protein>
<evidence type="ECO:0000313" key="2">
    <source>
        <dbReference type="EMBL" id="RZS93070.1"/>
    </source>
</evidence>
<keyword evidence="1" id="KW-1133">Transmembrane helix</keyword>
<comment type="caution">
    <text evidence="2">The sequence shown here is derived from an EMBL/GenBank/DDBJ whole genome shotgun (WGS) entry which is preliminary data.</text>
</comment>
<dbReference type="RefSeq" id="WP_165389023.1">
    <property type="nucleotide sequence ID" value="NZ_SGXE01000002.1"/>
</dbReference>
<reference evidence="2 3" key="1">
    <citation type="submission" date="2019-02" db="EMBL/GenBank/DDBJ databases">
        <title>Genomic Encyclopedia of Type Strains, Phase IV (KMG-IV): sequencing the most valuable type-strain genomes for metagenomic binning, comparative biology and taxonomic classification.</title>
        <authorList>
            <person name="Goeker M."/>
        </authorList>
    </citation>
    <scope>NUCLEOTIDE SEQUENCE [LARGE SCALE GENOMIC DNA]</scope>
    <source>
        <strain evidence="2 3">DSM 17196</strain>
    </source>
</reference>
<dbReference type="AlphaFoldDB" id="A0A4Q7P126"/>
<evidence type="ECO:0000256" key="1">
    <source>
        <dbReference type="SAM" id="Phobius"/>
    </source>
</evidence>
<sequence>MTWGISLILLSIIAVPSLLLAKKQNAKELLAKIEPYQGWIGLVFCFWGVWGIITAVLNLGWLTTYPIWWASLLAGNIVSAVLGFMLGFGLINKFFLSKSEAAKDKADQLRKKLAPKQGKLGILGLCVGAWMIVASFLFF</sequence>
<evidence type="ECO:0000313" key="3">
    <source>
        <dbReference type="Proteomes" id="UP000292262"/>
    </source>
</evidence>
<feature type="transmembrane region" description="Helical" evidence="1">
    <location>
        <begin position="67"/>
        <end position="91"/>
    </location>
</feature>
<keyword evidence="1" id="KW-0472">Membrane</keyword>
<feature type="transmembrane region" description="Helical" evidence="1">
    <location>
        <begin position="6"/>
        <end position="21"/>
    </location>
</feature>
<dbReference type="Proteomes" id="UP000292262">
    <property type="component" value="Unassembled WGS sequence"/>
</dbReference>
<accession>A0A4Q7P126</accession>
<organism evidence="2 3">
    <name type="scientific">Aquimarina brevivitae</name>
    <dbReference type="NCBI Taxonomy" id="323412"/>
    <lineage>
        <taxon>Bacteria</taxon>
        <taxon>Pseudomonadati</taxon>
        <taxon>Bacteroidota</taxon>
        <taxon>Flavobacteriia</taxon>
        <taxon>Flavobacteriales</taxon>
        <taxon>Flavobacteriaceae</taxon>
        <taxon>Aquimarina</taxon>
    </lineage>
</organism>
<gene>
    <name evidence="2" type="ORF">EV197_1634</name>
</gene>
<name>A0A4Q7P126_9FLAO</name>
<feature type="transmembrane region" description="Helical" evidence="1">
    <location>
        <begin position="42"/>
        <end position="61"/>
    </location>
</feature>
<keyword evidence="1" id="KW-0812">Transmembrane</keyword>
<proteinExistence type="predicted"/>
<keyword evidence="3" id="KW-1185">Reference proteome</keyword>